<evidence type="ECO:0000313" key="1">
    <source>
        <dbReference type="EMBL" id="GAA2152716.1"/>
    </source>
</evidence>
<keyword evidence="2" id="KW-1185">Reference proteome</keyword>
<dbReference type="EMBL" id="BAAANT010000035">
    <property type="protein sequence ID" value="GAA2152716.1"/>
    <property type="molecule type" value="Genomic_DNA"/>
</dbReference>
<evidence type="ECO:0008006" key="3">
    <source>
        <dbReference type="Google" id="ProtNLM"/>
    </source>
</evidence>
<accession>A0ABP5LV90</accession>
<dbReference type="SUPFAM" id="SSF50346">
    <property type="entry name" value="PRC-barrel domain"/>
    <property type="match status" value="1"/>
</dbReference>
<dbReference type="RefSeq" id="WP_344468173.1">
    <property type="nucleotide sequence ID" value="NZ_BAAANT010000035.1"/>
</dbReference>
<dbReference type="InterPro" id="IPR014747">
    <property type="entry name" value="Bac_photo_RC_H_C"/>
</dbReference>
<dbReference type="Gene3D" id="3.90.50.10">
    <property type="entry name" value="Photosynthetic Reaction Center, subunit H, domain 2"/>
    <property type="match status" value="1"/>
</dbReference>
<name>A0ABP5LV90_9ACTN</name>
<organism evidence="1 2">
    <name type="scientific">Kitasatospora kazusensis</name>
    <dbReference type="NCBI Taxonomy" id="407974"/>
    <lineage>
        <taxon>Bacteria</taxon>
        <taxon>Bacillati</taxon>
        <taxon>Actinomycetota</taxon>
        <taxon>Actinomycetes</taxon>
        <taxon>Kitasatosporales</taxon>
        <taxon>Streptomycetaceae</taxon>
        <taxon>Kitasatospora</taxon>
    </lineage>
</organism>
<proteinExistence type="predicted"/>
<sequence length="126" mass="14090">MDANEIGTFRIWDFRETAGHITGTDLTGFHVEAVDGAIGKIDQLSDVVDNSYLVVDTGPWIFGRLVLLPAGTVIRVDQADEKVYVDRTKSEIKHGPSLVPDCYEEGMDQRDRYASYYGPFYGNIAR</sequence>
<reference evidence="2" key="1">
    <citation type="journal article" date="2019" name="Int. J. Syst. Evol. Microbiol.">
        <title>The Global Catalogue of Microorganisms (GCM) 10K type strain sequencing project: providing services to taxonomists for standard genome sequencing and annotation.</title>
        <authorList>
            <consortium name="The Broad Institute Genomics Platform"/>
            <consortium name="The Broad Institute Genome Sequencing Center for Infectious Disease"/>
            <person name="Wu L."/>
            <person name="Ma J."/>
        </authorList>
    </citation>
    <scope>NUCLEOTIDE SEQUENCE [LARGE SCALE GENOMIC DNA]</scope>
    <source>
        <strain evidence="2">JCM 14560</strain>
    </source>
</reference>
<evidence type="ECO:0000313" key="2">
    <source>
        <dbReference type="Proteomes" id="UP001422759"/>
    </source>
</evidence>
<dbReference type="InterPro" id="IPR011033">
    <property type="entry name" value="PRC_barrel-like_sf"/>
</dbReference>
<protein>
    <recommendedName>
        <fullName evidence="3">PRC-barrel domain containing protein</fullName>
    </recommendedName>
</protein>
<comment type="caution">
    <text evidence="1">The sequence shown here is derived from an EMBL/GenBank/DDBJ whole genome shotgun (WGS) entry which is preliminary data.</text>
</comment>
<dbReference type="Proteomes" id="UP001422759">
    <property type="component" value="Unassembled WGS sequence"/>
</dbReference>
<gene>
    <name evidence="1" type="ORF">GCM10009760_49760</name>
</gene>